<feature type="chain" id="PRO_5023040650" evidence="5">
    <location>
        <begin position="22"/>
        <end position="446"/>
    </location>
</feature>
<dbReference type="RefSeq" id="WP_139602491.1">
    <property type="nucleotide sequence ID" value="NZ_VDCQ01000014.1"/>
</dbReference>
<comment type="caution">
    <text evidence="6">The sequence shown here is derived from an EMBL/GenBank/DDBJ whole genome shotgun (WGS) entry which is preliminary data.</text>
</comment>
<dbReference type="SUPFAM" id="SSF53850">
    <property type="entry name" value="Periplasmic binding protein-like II"/>
    <property type="match status" value="1"/>
</dbReference>
<dbReference type="Pfam" id="PF01547">
    <property type="entry name" value="SBP_bac_1"/>
    <property type="match status" value="1"/>
</dbReference>
<dbReference type="Gene3D" id="3.40.190.10">
    <property type="entry name" value="Periplasmic binding protein-like II"/>
    <property type="match status" value="1"/>
</dbReference>
<dbReference type="AlphaFoldDB" id="A0A5C4TBH8"/>
<protein>
    <submittedName>
        <fullName evidence="6">Extracellular solute-binding protein</fullName>
    </submittedName>
</protein>
<evidence type="ECO:0000256" key="2">
    <source>
        <dbReference type="ARBA" id="ARBA00008520"/>
    </source>
</evidence>
<dbReference type="PROSITE" id="PS51257">
    <property type="entry name" value="PROKAR_LIPOPROTEIN"/>
    <property type="match status" value="1"/>
</dbReference>
<feature type="signal peptide" evidence="5">
    <location>
        <begin position="1"/>
        <end position="21"/>
    </location>
</feature>
<dbReference type="GO" id="GO:0030313">
    <property type="term" value="C:cell envelope"/>
    <property type="evidence" value="ECO:0007669"/>
    <property type="project" value="UniProtKB-SubCell"/>
</dbReference>
<dbReference type="Proteomes" id="UP000307943">
    <property type="component" value="Unassembled WGS sequence"/>
</dbReference>
<evidence type="ECO:0000313" key="7">
    <source>
        <dbReference type="Proteomes" id="UP000307943"/>
    </source>
</evidence>
<keyword evidence="4 5" id="KW-0732">Signal</keyword>
<keyword evidence="7" id="KW-1185">Reference proteome</keyword>
<evidence type="ECO:0000256" key="4">
    <source>
        <dbReference type="ARBA" id="ARBA00022729"/>
    </source>
</evidence>
<gene>
    <name evidence="6" type="ORF">FE784_12275</name>
</gene>
<comment type="similarity">
    <text evidence="2">Belongs to the bacterial solute-binding protein 1 family.</text>
</comment>
<dbReference type="InterPro" id="IPR050490">
    <property type="entry name" value="Bact_solute-bd_prot1"/>
</dbReference>
<accession>A0A5C4TBH8</accession>
<organism evidence="6 7">
    <name type="scientific">Paenibacillus hemerocallicola</name>
    <dbReference type="NCBI Taxonomy" id="1172614"/>
    <lineage>
        <taxon>Bacteria</taxon>
        <taxon>Bacillati</taxon>
        <taxon>Bacillota</taxon>
        <taxon>Bacilli</taxon>
        <taxon>Bacillales</taxon>
        <taxon>Paenibacillaceae</taxon>
        <taxon>Paenibacillus</taxon>
    </lineage>
</organism>
<reference evidence="6 7" key="1">
    <citation type="submission" date="2019-05" db="EMBL/GenBank/DDBJ databases">
        <title>We sequenced the genome of Paenibacillus hemerocallicola KCTC 33185 for further insight into its adaptation and study the phylogeny of Paenibacillus.</title>
        <authorList>
            <person name="Narsing Rao M.P."/>
        </authorList>
    </citation>
    <scope>NUCLEOTIDE SEQUENCE [LARGE SCALE GENOMIC DNA]</scope>
    <source>
        <strain evidence="6 7">KCTC 33185</strain>
    </source>
</reference>
<sequence length="446" mass="49353">MKRRKHVYWLAGCLLAQAALAGCTSGGTIGKEGNEQPPQGGKPVISNEPVTLAFKMNVGSITSQEGFMTVFGDKIKEKFPHVTPVFVPSDVTLKTILETGQQLDIYYDSYANTPTNLLQNGLQTDLTSLIKQFNYDVSPLEKTSVEAQRQLANGGMYGLPVSIDSVALIYNKGLFNQFGIPYPKDNMTMDELYDVTRKMSRVVDGVNYYGFGTSLGPVLALDPLAPLFVDPTTNKGNFSSETFKRSFQSLTGLFRIPNNEYEKTTLNYSAHLKMFSEQRLAMLLGPNALGTRYFADKDKTLDWDLTTYPTYKEAAKTGPQNAPGYFYVTSNSKHKEAAFQVAALVTSPEFQKHLARKGYVPALQKPEIISEFGKELPFLKDKHVQALFTTNPAPIAKLTPYQAIALAEVQTALTDVQFSGKDVNTVLRETDERINQKIAAELAKSK</sequence>
<comment type="subcellular location">
    <subcellularLocation>
        <location evidence="1">Cell envelope</location>
    </subcellularLocation>
</comment>
<evidence type="ECO:0000256" key="1">
    <source>
        <dbReference type="ARBA" id="ARBA00004196"/>
    </source>
</evidence>
<dbReference type="OrthoDB" id="2544341at2"/>
<dbReference type="EMBL" id="VDCQ01000014">
    <property type="protein sequence ID" value="TNJ65950.1"/>
    <property type="molecule type" value="Genomic_DNA"/>
</dbReference>
<dbReference type="PANTHER" id="PTHR43649:SF31">
    <property type="entry name" value="SN-GLYCEROL-3-PHOSPHATE-BINDING PERIPLASMIC PROTEIN UGPB"/>
    <property type="match status" value="1"/>
</dbReference>
<dbReference type="InterPro" id="IPR006059">
    <property type="entry name" value="SBP"/>
</dbReference>
<name>A0A5C4TBH8_9BACL</name>
<evidence type="ECO:0000313" key="6">
    <source>
        <dbReference type="EMBL" id="TNJ65950.1"/>
    </source>
</evidence>
<dbReference type="PANTHER" id="PTHR43649">
    <property type="entry name" value="ARABINOSE-BINDING PROTEIN-RELATED"/>
    <property type="match status" value="1"/>
</dbReference>
<proteinExistence type="inferred from homology"/>
<keyword evidence="3" id="KW-0813">Transport</keyword>
<evidence type="ECO:0000256" key="5">
    <source>
        <dbReference type="SAM" id="SignalP"/>
    </source>
</evidence>
<evidence type="ECO:0000256" key="3">
    <source>
        <dbReference type="ARBA" id="ARBA00022448"/>
    </source>
</evidence>